<organism evidence="2 3">
    <name type="scientific">Leptospira brenneri</name>
    <dbReference type="NCBI Taxonomy" id="2023182"/>
    <lineage>
        <taxon>Bacteria</taxon>
        <taxon>Pseudomonadati</taxon>
        <taxon>Spirochaetota</taxon>
        <taxon>Spirochaetia</taxon>
        <taxon>Leptospirales</taxon>
        <taxon>Leptospiraceae</taxon>
        <taxon>Leptospira</taxon>
    </lineage>
</organism>
<dbReference type="RefSeq" id="WP_135676890.1">
    <property type="nucleotide sequence ID" value="NZ_RQFP01000002.1"/>
</dbReference>
<keyword evidence="3" id="KW-1185">Reference proteome</keyword>
<protein>
    <recommendedName>
        <fullName evidence="4">Outer membrane protein beta-barrel domain-containing protein</fullName>
    </recommendedName>
</protein>
<dbReference type="EMBL" id="RQFP01000002">
    <property type="protein sequence ID" value="TGK94062.1"/>
    <property type="molecule type" value="Genomic_DNA"/>
</dbReference>
<dbReference type="OrthoDB" id="331700at2"/>
<reference evidence="2" key="1">
    <citation type="journal article" date="2019" name="PLoS Negl. Trop. Dis.">
        <title>Revisiting the worldwide diversity of Leptospira species in the environment.</title>
        <authorList>
            <person name="Vincent A.T."/>
            <person name="Schiettekatte O."/>
            <person name="Bourhy P."/>
            <person name="Veyrier F.J."/>
            <person name="Picardeau M."/>
        </authorList>
    </citation>
    <scope>NUCLEOTIDE SEQUENCE [LARGE SCALE GENOMIC DNA]</scope>
    <source>
        <strain evidence="2">201800277</strain>
    </source>
</reference>
<accession>A0A5F1Z8C9</accession>
<comment type="caution">
    <text evidence="2">The sequence shown here is derived from an EMBL/GenBank/DDBJ whole genome shotgun (WGS) entry which is preliminary data.</text>
</comment>
<dbReference type="AlphaFoldDB" id="A0A5F1Z8C9"/>
<dbReference type="Proteomes" id="UP000297891">
    <property type="component" value="Unassembled WGS sequence"/>
</dbReference>
<feature type="signal peptide" evidence="1">
    <location>
        <begin position="1"/>
        <end position="20"/>
    </location>
</feature>
<evidence type="ECO:0000313" key="2">
    <source>
        <dbReference type="EMBL" id="TGK94062.1"/>
    </source>
</evidence>
<evidence type="ECO:0008006" key="4">
    <source>
        <dbReference type="Google" id="ProtNLM"/>
    </source>
</evidence>
<evidence type="ECO:0000313" key="3">
    <source>
        <dbReference type="Proteomes" id="UP000297891"/>
    </source>
</evidence>
<sequence length="245" mass="27581">MNLFKKNILIAALVCGSALSAQSFFEKQADIRAKKPLSIFAGLNSISNYYYSPFFGISYLLSSSHEIGAIFIDSKFKDASNPTYIPLQSRLLEFKESTTYDQRSVKVFYNYFLFNSIFFLNTTLGYLPSITTQVQFNSFTPIYTENSSAYDTLTTGYKKIPSYYFSPGLGLRISLDNGIFISVTGGPMILANNKTERTTSFYYNSANSDRVDNSNIFLNLPIESRQLKTGNKIEAYIDFATGISF</sequence>
<feature type="chain" id="PRO_5023132420" description="Outer membrane protein beta-barrel domain-containing protein" evidence="1">
    <location>
        <begin position="21"/>
        <end position="245"/>
    </location>
</feature>
<proteinExistence type="predicted"/>
<gene>
    <name evidence="2" type="ORF">EHQ30_11075</name>
</gene>
<evidence type="ECO:0000256" key="1">
    <source>
        <dbReference type="SAM" id="SignalP"/>
    </source>
</evidence>
<name>A0A5F1Z8C9_9LEPT</name>
<keyword evidence="1" id="KW-0732">Signal</keyword>